<evidence type="ECO:0000313" key="1">
    <source>
        <dbReference type="EMBL" id="TMR25077.1"/>
    </source>
</evidence>
<organism evidence="1 2">
    <name type="scientific">Nonomuraea zeae</name>
    <dbReference type="NCBI Taxonomy" id="1642303"/>
    <lineage>
        <taxon>Bacteria</taxon>
        <taxon>Bacillati</taxon>
        <taxon>Actinomycetota</taxon>
        <taxon>Actinomycetes</taxon>
        <taxon>Streptosporangiales</taxon>
        <taxon>Streptosporangiaceae</taxon>
        <taxon>Nonomuraea</taxon>
    </lineage>
</organism>
<proteinExistence type="predicted"/>
<dbReference type="RefSeq" id="WP_138696135.1">
    <property type="nucleotide sequence ID" value="NZ_JBHSAZ010000016.1"/>
</dbReference>
<accession>A0A5S4FW89</accession>
<protein>
    <submittedName>
        <fullName evidence="1">Uncharacterized protein</fullName>
    </submittedName>
</protein>
<dbReference type="EMBL" id="VCKX01000232">
    <property type="protein sequence ID" value="TMR25077.1"/>
    <property type="molecule type" value="Genomic_DNA"/>
</dbReference>
<evidence type="ECO:0000313" key="2">
    <source>
        <dbReference type="Proteomes" id="UP000306628"/>
    </source>
</evidence>
<keyword evidence="2" id="KW-1185">Reference proteome</keyword>
<dbReference type="AlphaFoldDB" id="A0A5S4FW89"/>
<comment type="caution">
    <text evidence="1">The sequence shown here is derived from an EMBL/GenBank/DDBJ whole genome shotgun (WGS) entry which is preliminary data.</text>
</comment>
<reference evidence="1 2" key="1">
    <citation type="submission" date="2019-05" db="EMBL/GenBank/DDBJ databases">
        <title>Draft genome sequence of Nonomuraea zeae DSM 100528.</title>
        <authorList>
            <person name="Saricaoglu S."/>
            <person name="Isik K."/>
        </authorList>
    </citation>
    <scope>NUCLEOTIDE SEQUENCE [LARGE SCALE GENOMIC DNA]</scope>
    <source>
        <strain evidence="1 2">DSM 100528</strain>
    </source>
</reference>
<name>A0A5S4FW89_9ACTN</name>
<dbReference type="OrthoDB" id="3537083at2"/>
<dbReference type="Proteomes" id="UP000306628">
    <property type="component" value="Unassembled WGS sequence"/>
</dbReference>
<sequence>MARQEQIDTARRHIEHLREQHANDVTALIRLVNAGALKSQAGDRLIVDLRAWDKGFKDLFIRALSLLDSLQPTDPAKGISAR</sequence>
<gene>
    <name evidence="1" type="ORF">ETD85_45850</name>
</gene>